<organism evidence="1 2">
    <name type="scientific">Eretmocerus hayati</name>
    <dbReference type="NCBI Taxonomy" id="131215"/>
    <lineage>
        <taxon>Eukaryota</taxon>
        <taxon>Metazoa</taxon>
        <taxon>Ecdysozoa</taxon>
        <taxon>Arthropoda</taxon>
        <taxon>Hexapoda</taxon>
        <taxon>Insecta</taxon>
        <taxon>Pterygota</taxon>
        <taxon>Neoptera</taxon>
        <taxon>Endopterygota</taxon>
        <taxon>Hymenoptera</taxon>
        <taxon>Apocrita</taxon>
        <taxon>Proctotrupomorpha</taxon>
        <taxon>Chalcidoidea</taxon>
        <taxon>Aphelinidae</taxon>
        <taxon>Aphelininae</taxon>
        <taxon>Eretmocerus</taxon>
    </lineage>
</organism>
<accession>A0ACC2PXB8</accession>
<dbReference type="EMBL" id="CM056741">
    <property type="protein sequence ID" value="KAJ8688040.1"/>
    <property type="molecule type" value="Genomic_DNA"/>
</dbReference>
<dbReference type="Proteomes" id="UP001239111">
    <property type="component" value="Chromosome 1"/>
</dbReference>
<reference evidence="1" key="1">
    <citation type="submission" date="2023-04" db="EMBL/GenBank/DDBJ databases">
        <title>A chromosome-level genome assembly of the parasitoid wasp Eretmocerus hayati.</title>
        <authorList>
            <person name="Zhong Y."/>
            <person name="Liu S."/>
            <person name="Liu Y."/>
        </authorList>
    </citation>
    <scope>NUCLEOTIDE SEQUENCE</scope>
    <source>
        <strain evidence="1">ZJU_SS_LIU_2023</strain>
    </source>
</reference>
<gene>
    <name evidence="1" type="ORF">QAD02_023835</name>
</gene>
<protein>
    <submittedName>
        <fullName evidence="1">Uncharacterized protein</fullName>
    </submittedName>
</protein>
<evidence type="ECO:0000313" key="1">
    <source>
        <dbReference type="EMBL" id="KAJ8688040.1"/>
    </source>
</evidence>
<comment type="caution">
    <text evidence="1">The sequence shown here is derived from an EMBL/GenBank/DDBJ whole genome shotgun (WGS) entry which is preliminary data.</text>
</comment>
<sequence>MHRSRWEFVSVYYTRMPGYRKGLPPTYVEGFHDLESVKSMEYKTLGKTGLQISKLSIGGGTLGCHYGSFDEEEAIQTIRNAIKKGINYIDTGYWYGQGKSETIIGKALKGIPRQAYYIATKVGRYELDYEHMFDFTAERARKSLKESLERLQLDYVDVIQVHDIEFAPSLDIIITQTLPELSRQVAEGRAKYIGITGYPVSVLKECIERSNVKIGCVLSYARYTLIDDALTKFIPFFKEHNIGIINAAAPCMGLLTSRGPPDWHPATNEAKTQCKKAGECCKENNVELAKLALWHSLQSSDITTHLVGMQNLRELDINMDVVLHGINETEKRVLDEVVKKYLSKVSTKDWEGVEPTRYWNAMKK</sequence>
<evidence type="ECO:0000313" key="2">
    <source>
        <dbReference type="Proteomes" id="UP001239111"/>
    </source>
</evidence>
<proteinExistence type="predicted"/>
<keyword evidence="2" id="KW-1185">Reference proteome</keyword>
<name>A0ACC2PXB8_9HYME</name>